<protein>
    <recommendedName>
        <fullName evidence="4">Dentin sialophosphoprotein</fullName>
    </recommendedName>
</protein>
<evidence type="ECO:0000313" key="3">
    <source>
        <dbReference type="Proteomes" id="UP000541969"/>
    </source>
</evidence>
<evidence type="ECO:0000313" key="2">
    <source>
        <dbReference type="EMBL" id="NYJ05484.1"/>
    </source>
</evidence>
<organism evidence="2 3">
    <name type="scientific">Petropleomorpha daqingensis</name>
    <dbReference type="NCBI Taxonomy" id="2026353"/>
    <lineage>
        <taxon>Bacteria</taxon>
        <taxon>Bacillati</taxon>
        <taxon>Actinomycetota</taxon>
        <taxon>Actinomycetes</taxon>
        <taxon>Geodermatophilales</taxon>
        <taxon>Geodermatophilaceae</taxon>
        <taxon>Petropleomorpha</taxon>
    </lineage>
</organism>
<dbReference type="InterPro" id="IPR049709">
    <property type="entry name" value="IniB-like_N"/>
</dbReference>
<dbReference type="AlphaFoldDB" id="A0A853CCJ7"/>
<dbReference type="RefSeq" id="WP_179716130.1">
    <property type="nucleotide sequence ID" value="NZ_JACBZT010000001.1"/>
</dbReference>
<evidence type="ECO:0000256" key="1">
    <source>
        <dbReference type="SAM" id="MobiDB-lite"/>
    </source>
</evidence>
<proteinExistence type="predicted"/>
<feature type="region of interest" description="Disordered" evidence="1">
    <location>
        <begin position="68"/>
        <end position="92"/>
    </location>
</feature>
<dbReference type="NCBIfam" id="NF038175">
    <property type="entry name" value="IniB_NTERM"/>
    <property type="match status" value="1"/>
</dbReference>
<feature type="compositionally biased region" description="Polar residues" evidence="1">
    <location>
        <begin position="236"/>
        <end position="247"/>
    </location>
</feature>
<reference evidence="2 3" key="1">
    <citation type="submission" date="2020-07" db="EMBL/GenBank/DDBJ databases">
        <title>Sequencing the genomes of 1000 actinobacteria strains.</title>
        <authorList>
            <person name="Klenk H.-P."/>
        </authorList>
    </citation>
    <scope>NUCLEOTIDE SEQUENCE [LARGE SCALE GENOMIC DNA]</scope>
    <source>
        <strain evidence="2 3">DSM 104001</strain>
    </source>
</reference>
<feature type="compositionally biased region" description="Low complexity" evidence="1">
    <location>
        <begin position="218"/>
        <end position="227"/>
    </location>
</feature>
<feature type="region of interest" description="Disordered" evidence="1">
    <location>
        <begin position="200"/>
        <end position="266"/>
    </location>
</feature>
<dbReference type="Proteomes" id="UP000541969">
    <property type="component" value="Unassembled WGS sequence"/>
</dbReference>
<name>A0A853CCJ7_9ACTN</name>
<keyword evidence="3" id="KW-1185">Reference proteome</keyword>
<sequence length="350" mass="36348">MSNITSTLLDFILSLLKDPQQAQAFNEHPEQALHDAGLSDVCGADVQAIMPMLSDYAPAGVSPYHAHSSGYSPSYSKHNQGRDNYQHGPEHDGGYQAIEHIKYVQQNYSYSHTQVLDFSHSVWGDQYNVWAEDSAVAINGGVAAGDDIKDSEVKAVNNTGDGSAVGFGNTVQNSDSFNHIANSGDGATVGVGNTSDYEGAFNHNSGDGAAVGYENTTDDSGNSADNGGNSGEGGTVDNSVHDSNNSADHGGVSGENSSADNSHVDVGPIDVGGVAIAGQNAVAGEDNTNVNDSNGVVAAGDDINHSLDDNFSPSDNFSHNDTDILSHNFNGNEVEQGHGPMGPPEMHMAP</sequence>
<dbReference type="EMBL" id="JACBZT010000001">
    <property type="protein sequence ID" value="NYJ05484.1"/>
    <property type="molecule type" value="Genomic_DNA"/>
</dbReference>
<feature type="compositionally biased region" description="Basic and acidic residues" evidence="1">
    <location>
        <begin position="80"/>
        <end position="92"/>
    </location>
</feature>
<evidence type="ECO:0008006" key="4">
    <source>
        <dbReference type="Google" id="ProtNLM"/>
    </source>
</evidence>
<accession>A0A853CCJ7</accession>
<feature type="compositionally biased region" description="Polar residues" evidence="1">
    <location>
        <begin position="69"/>
        <end position="78"/>
    </location>
</feature>
<gene>
    <name evidence="2" type="ORF">GGQ55_001762</name>
</gene>
<comment type="caution">
    <text evidence="2">The sequence shown here is derived from an EMBL/GenBank/DDBJ whole genome shotgun (WGS) entry which is preliminary data.</text>
</comment>